<dbReference type="Pfam" id="PF01252">
    <property type="entry name" value="Peptidase_A8"/>
    <property type="match status" value="1"/>
</dbReference>
<evidence type="ECO:0000313" key="11">
    <source>
        <dbReference type="EMBL" id="MBE5919152.1"/>
    </source>
</evidence>
<evidence type="ECO:0000256" key="5">
    <source>
        <dbReference type="ARBA" id="ARBA00022750"/>
    </source>
</evidence>
<dbReference type="PANTHER" id="PTHR33695">
    <property type="entry name" value="LIPOPROTEIN SIGNAL PEPTIDASE"/>
    <property type="match status" value="1"/>
</dbReference>
<feature type="transmembrane region" description="Helical" evidence="9">
    <location>
        <begin position="7"/>
        <end position="24"/>
    </location>
</feature>
<dbReference type="AlphaFoldDB" id="A0A927UC11"/>
<evidence type="ECO:0000256" key="3">
    <source>
        <dbReference type="ARBA" id="ARBA00022670"/>
    </source>
</evidence>
<dbReference type="Proteomes" id="UP000766246">
    <property type="component" value="Unassembled WGS sequence"/>
</dbReference>
<keyword evidence="7 9" id="KW-1133">Transmembrane helix</keyword>
<evidence type="ECO:0000313" key="12">
    <source>
        <dbReference type="Proteomes" id="UP000766246"/>
    </source>
</evidence>
<comment type="caution">
    <text evidence="11">The sequence shown here is derived from an EMBL/GenBank/DDBJ whole genome shotgun (WGS) entry which is preliminary data.</text>
</comment>
<comment type="function">
    <text evidence="9">This protein specifically catalyzes the removal of signal peptides from prolipoproteins.</text>
</comment>
<dbReference type="PANTHER" id="PTHR33695:SF1">
    <property type="entry name" value="LIPOPROTEIN SIGNAL PEPTIDASE"/>
    <property type="match status" value="1"/>
</dbReference>
<keyword evidence="8 9" id="KW-0472">Membrane</keyword>
<comment type="pathway">
    <text evidence="9">Protein modification; lipoprotein biosynthesis (signal peptide cleavage).</text>
</comment>
<feature type="transmembrane region" description="Helical" evidence="9">
    <location>
        <begin position="69"/>
        <end position="87"/>
    </location>
</feature>
<keyword evidence="3 9" id="KW-0645">Protease</keyword>
<evidence type="ECO:0000256" key="6">
    <source>
        <dbReference type="ARBA" id="ARBA00022801"/>
    </source>
</evidence>
<feature type="active site" evidence="9">
    <location>
        <position position="124"/>
    </location>
</feature>
<feature type="transmembrane region" description="Helical" evidence="9">
    <location>
        <begin position="96"/>
        <end position="114"/>
    </location>
</feature>
<dbReference type="GO" id="GO:0004190">
    <property type="term" value="F:aspartic-type endopeptidase activity"/>
    <property type="evidence" value="ECO:0007669"/>
    <property type="project" value="UniProtKB-UniRule"/>
</dbReference>
<keyword evidence="4 9" id="KW-0812">Transmembrane</keyword>
<comment type="subcellular location">
    <subcellularLocation>
        <location evidence="9">Cell membrane</location>
        <topology evidence="9">Multi-pass membrane protein</topology>
    </subcellularLocation>
</comment>
<evidence type="ECO:0000256" key="8">
    <source>
        <dbReference type="ARBA" id="ARBA00023136"/>
    </source>
</evidence>
<dbReference type="GO" id="GO:0006508">
    <property type="term" value="P:proteolysis"/>
    <property type="evidence" value="ECO:0007669"/>
    <property type="project" value="UniProtKB-KW"/>
</dbReference>
<dbReference type="InterPro" id="IPR001872">
    <property type="entry name" value="Peptidase_A8"/>
</dbReference>
<sequence length="174" mass="20409">MFYKKKGITSFIFALAFVLVLILFDQFTKDLAVSFLMNKDDFILIPGVLQFHYLENTGAAFSLLEGQQVLFAIITPILLLFIIYLLFRMPRVKKYTALNYVLLFLIAGAIGNYIDRIINHYVVDFIYFSLIDFPVFNVADCYVTVSVIILFFLVLFYYKDEDFEEIKQNLRIKR</sequence>
<dbReference type="EC" id="3.4.23.36" evidence="9"/>
<dbReference type="HAMAP" id="MF_00161">
    <property type="entry name" value="LspA"/>
    <property type="match status" value="1"/>
</dbReference>
<dbReference type="PRINTS" id="PR00781">
    <property type="entry name" value="LIPOSIGPTASE"/>
</dbReference>
<evidence type="ECO:0000256" key="1">
    <source>
        <dbReference type="ARBA" id="ARBA00006139"/>
    </source>
</evidence>
<dbReference type="GO" id="GO:0005886">
    <property type="term" value="C:plasma membrane"/>
    <property type="evidence" value="ECO:0007669"/>
    <property type="project" value="UniProtKB-SubCell"/>
</dbReference>
<name>A0A927UC11_9FIRM</name>
<protein>
    <recommendedName>
        <fullName evidence="9">Lipoprotein signal peptidase</fullName>
        <ecNumber evidence="9">3.4.23.36</ecNumber>
    </recommendedName>
    <alternativeName>
        <fullName evidence="9">Prolipoprotein signal peptidase</fullName>
    </alternativeName>
    <alternativeName>
        <fullName evidence="9">Signal peptidase II</fullName>
        <shortName evidence="9">SPase II</shortName>
    </alternativeName>
</protein>
<evidence type="ECO:0000256" key="2">
    <source>
        <dbReference type="ARBA" id="ARBA00022475"/>
    </source>
</evidence>
<comment type="similarity">
    <text evidence="1 9 10">Belongs to the peptidase A8 family.</text>
</comment>
<accession>A0A927UC11</accession>
<feature type="transmembrane region" description="Helical" evidence="9">
    <location>
        <begin position="134"/>
        <end position="158"/>
    </location>
</feature>
<proteinExistence type="inferred from homology"/>
<keyword evidence="6 9" id="KW-0378">Hydrolase</keyword>
<evidence type="ECO:0000256" key="9">
    <source>
        <dbReference type="HAMAP-Rule" id="MF_00161"/>
    </source>
</evidence>
<reference evidence="11" key="1">
    <citation type="submission" date="2019-04" db="EMBL/GenBank/DDBJ databases">
        <title>Evolution of Biomass-Degrading Anaerobic Consortia Revealed by Metagenomics.</title>
        <authorList>
            <person name="Peng X."/>
        </authorList>
    </citation>
    <scope>NUCLEOTIDE SEQUENCE</scope>
    <source>
        <strain evidence="11">SIG311</strain>
    </source>
</reference>
<evidence type="ECO:0000256" key="7">
    <source>
        <dbReference type="ARBA" id="ARBA00022989"/>
    </source>
</evidence>
<keyword evidence="2 9" id="KW-1003">Cell membrane</keyword>
<evidence type="ECO:0000256" key="10">
    <source>
        <dbReference type="RuleBase" id="RU004181"/>
    </source>
</evidence>
<dbReference type="NCBIfam" id="TIGR00077">
    <property type="entry name" value="lspA"/>
    <property type="match status" value="1"/>
</dbReference>
<evidence type="ECO:0000256" key="4">
    <source>
        <dbReference type="ARBA" id="ARBA00022692"/>
    </source>
</evidence>
<keyword evidence="5 9" id="KW-0064">Aspartyl protease</keyword>
<feature type="active site" evidence="9">
    <location>
        <position position="140"/>
    </location>
</feature>
<gene>
    <name evidence="9 11" type="primary">lspA</name>
    <name evidence="11" type="ORF">E7272_04835</name>
</gene>
<comment type="catalytic activity">
    <reaction evidence="9">
        <text>Release of signal peptides from bacterial membrane prolipoproteins. Hydrolyzes -Xaa-Yaa-Zaa-|-(S,diacylglyceryl)Cys-, in which Xaa is hydrophobic (preferably Leu), and Yaa (Ala or Ser) and Zaa (Gly or Ala) have small, neutral side chains.</text>
        <dbReference type="EC" id="3.4.23.36"/>
    </reaction>
</comment>
<dbReference type="EMBL" id="SVER01000010">
    <property type="protein sequence ID" value="MBE5919152.1"/>
    <property type="molecule type" value="Genomic_DNA"/>
</dbReference>
<organism evidence="11 12">
    <name type="scientific">Pseudobutyrivibrio ruminis</name>
    <dbReference type="NCBI Taxonomy" id="46206"/>
    <lineage>
        <taxon>Bacteria</taxon>
        <taxon>Bacillati</taxon>
        <taxon>Bacillota</taxon>
        <taxon>Clostridia</taxon>
        <taxon>Lachnospirales</taxon>
        <taxon>Lachnospiraceae</taxon>
        <taxon>Pseudobutyrivibrio</taxon>
    </lineage>
</organism>